<organism evidence="3 4">
    <name type="scientific">Eleusine coracana subsp. coracana</name>
    <dbReference type="NCBI Taxonomy" id="191504"/>
    <lineage>
        <taxon>Eukaryota</taxon>
        <taxon>Viridiplantae</taxon>
        <taxon>Streptophyta</taxon>
        <taxon>Embryophyta</taxon>
        <taxon>Tracheophyta</taxon>
        <taxon>Spermatophyta</taxon>
        <taxon>Magnoliopsida</taxon>
        <taxon>Liliopsida</taxon>
        <taxon>Poales</taxon>
        <taxon>Poaceae</taxon>
        <taxon>PACMAD clade</taxon>
        <taxon>Chloridoideae</taxon>
        <taxon>Cynodonteae</taxon>
        <taxon>Eleusininae</taxon>
        <taxon>Eleusine</taxon>
    </lineage>
</organism>
<feature type="domain" description="Amine oxidase" evidence="2">
    <location>
        <begin position="54"/>
        <end position="464"/>
    </location>
</feature>
<dbReference type="InterPro" id="IPR036188">
    <property type="entry name" value="FAD/NAD-bd_sf"/>
</dbReference>
<dbReference type="Proteomes" id="UP001054889">
    <property type="component" value="Unassembled WGS sequence"/>
</dbReference>
<dbReference type="GO" id="GO:0050660">
    <property type="term" value="F:flavin adenine dinucleotide binding"/>
    <property type="evidence" value="ECO:0007669"/>
    <property type="project" value="UniProtKB-ARBA"/>
</dbReference>
<protein>
    <recommendedName>
        <fullName evidence="2">Amine oxidase domain-containing protein</fullName>
    </recommendedName>
</protein>
<dbReference type="AlphaFoldDB" id="A0AAV5DJ24"/>
<evidence type="ECO:0000259" key="2">
    <source>
        <dbReference type="Pfam" id="PF01593"/>
    </source>
</evidence>
<dbReference type="Pfam" id="PF01593">
    <property type="entry name" value="Amino_oxidase"/>
    <property type="match status" value="1"/>
</dbReference>
<proteinExistence type="predicted"/>
<evidence type="ECO:0000313" key="4">
    <source>
        <dbReference type="Proteomes" id="UP001054889"/>
    </source>
</evidence>
<comment type="caution">
    <text evidence="3">The sequence shown here is derived from an EMBL/GenBank/DDBJ whole genome shotgun (WGS) entry which is preliminary data.</text>
</comment>
<dbReference type="InterPro" id="IPR002937">
    <property type="entry name" value="Amino_oxidase"/>
</dbReference>
<accession>A0AAV5DJ24</accession>
<name>A0AAV5DJ24_ELECO</name>
<dbReference type="SUPFAM" id="SSF51905">
    <property type="entry name" value="FAD/NAD(P)-binding domain"/>
    <property type="match status" value="1"/>
</dbReference>
<evidence type="ECO:0000256" key="1">
    <source>
        <dbReference type="SAM" id="MobiDB-lite"/>
    </source>
</evidence>
<feature type="compositionally biased region" description="Basic residues" evidence="1">
    <location>
        <begin position="13"/>
        <end position="22"/>
    </location>
</feature>
<dbReference type="PANTHER" id="PTHR42841">
    <property type="entry name" value="AMINE OXIDASE"/>
    <property type="match status" value="1"/>
</dbReference>
<evidence type="ECO:0000313" key="3">
    <source>
        <dbReference type="EMBL" id="GJN10948.1"/>
    </source>
</evidence>
<feature type="region of interest" description="Disordered" evidence="1">
    <location>
        <begin position="1"/>
        <end position="22"/>
    </location>
</feature>
<gene>
    <name evidence="3" type="primary">ga29098</name>
    <name evidence="3" type="ORF">PR202_ga29098</name>
</gene>
<reference evidence="3" key="1">
    <citation type="journal article" date="2018" name="DNA Res.">
        <title>Multiple hybrid de novo genome assembly of finger millet, an orphan allotetraploid crop.</title>
        <authorList>
            <person name="Hatakeyama M."/>
            <person name="Aluri S."/>
            <person name="Balachadran M.T."/>
            <person name="Sivarajan S.R."/>
            <person name="Patrignani A."/>
            <person name="Gruter S."/>
            <person name="Poveda L."/>
            <person name="Shimizu-Inatsugi R."/>
            <person name="Baeten J."/>
            <person name="Francoijs K.J."/>
            <person name="Nataraja K.N."/>
            <person name="Reddy Y.A.N."/>
            <person name="Phadnis S."/>
            <person name="Ravikumar R.L."/>
            <person name="Schlapbach R."/>
            <person name="Sreeman S.M."/>
            <person name="Shimizu K.K."/>
        </authorList>
    </citation>
    <scope>NUCLEOTIDE SEQUENCE</scope>
</reference>
<dbReference type="GO" id="GO:0016491">
    <property type="term" value="F:oxidoreductase activity"/>
    <property type="evidence" value="ECO:0007669"/>
    <property type="project" value="InterPro"/>
</dbReference>
<dbReference type="EMBL" id="BQKI01000018">
    <property type="protein sequence ID" value="GJN10948.1"/>
    <property type="molecule type" value="Genomic_DNA"/>
</dbReference>
<reference evidence="3" key="2">
    <citation type="submission" date="2021-12" db="EMBL/GenBank/DDBJ databases">
        <title>Resequencing data analysis of finger millet.</title>
        <authorList>
            <person name="Hatakeyama M."/>
            <person name="Aluri S."/>
            <person name="Balachadran M.T."/>
            <person name="Sivarajan S.R."/>
            <person name="Poveda L."/>
            <person name="Shimizu-Inatsugi R."/>
            <person name="Schlapbach R."/>
            <person name="Sreeman S.M."/>
            <person name="Shimizu K.K."/>
        </authorList>
    </citation>
    <scope>NUCLEOTIDE SEQUENCE</scope>
</reference>
<dbReference type="Gene3D" id="3.50.50.60">
    <property type="entry name" value="FAD/NAD(P)-binding domain"/>
    <property type="match status" value="1"/>
</dbReference>
<keyword evidence="4" id="KW-1185">Reference proteome</keyword>
<sequence length="474" mass="50555">MHVHLPFRPAPPKPHHPHHHHNAAPHLRFTVSASTTSSSPATARKQAVIVGGGLAGLAAATHLTSLSVPFTLLEASDRLGGRVATDLVDGFRLDRGFQIFLTAYPECRRRLDYRALRLKPFYPGALVFLGPGEPFHLLSDPFRRPLRALPALLSPVGTLPDKLLVGLARLRAAATPDEAILAAPETTTAEHLRRIGFSQSIIERFLRPFLAGIFFDPALHTTSRLFELVFKRLALGDNALPEDGIAAIADQLASRLPESSVRLNTRVEAVGDSGVTLDTGETVPGELGVIVAVEQPEAAKLLPQLLPSPDANPPNKTKRSTVCVYFAADRAPIGDPVLLLNGSGAGIVNNMFFATSVAPSYAPAGKVLVSVSLVGSFADRGDDAALAAEVVRELGGWFGPQEVAAWRHLRTYRIGFAQPDQTPPTKPAGREPKVADGVYVCGDHWCSATFDGAMVSGRRAAEALVKDRGLAASS</sequence>